<reference evidence="4" key="1">
    <citation type="submission" date="2020-08" db="EMBL/GenBank/DDBJ databases">
        <title>Genome public.</title>
        <authorList>
            <person name="Liu C."/>
            <person name="Sun Q."/>
        </authorList>
    </citation>
    <scope>NUCLEOTIDE SEQUENCE</scope>
    <source>
        <strain evidence="4">BX8</strain>
    </source>
</reference>
<evidence type="ECO:0000313" key="4">
    <source>
        <dbReference type="EMBL" id="MBC5580952.1"/>
    </source>
</evidence>
<comment type="similarity">
    <text evidence="1 3">Belongs to the short-chain dehydrogenases/reductases (SDR) family.</text>
</comment>
<dbReference type="PANTHER" id="PTHR42901:SF1">
    <property type="entry name" value="ALCOHOL DEHYDROGENASE"/>
    <property type="match status" value="1"/>
</dbReference>
<evidence type="ECO:0000256" key="1">
    <source>
        <dbReference type="ARBA" id="ARBA00006484"/>
    </source>
</evidence>
<dbReference type="AlphaFoldDB" id="A0A923IEB4"/>
<comment type="caution">
    <text evidence="4">The sequence shown here is derived from an EMBL/GenBank/DDBJ whole genome shotgun (WGS) entry which is preliminary data.</text>
</comment>
<gene>
    <name evidence="4" type="ORF">H8S23_05495</name>
</gene>
<dbReference type="RefSeq" id="WP_186887328.1">
    <property type="nucleotide sequence ID" value="NZ_JACONZ010000002.1"/>
</dbReference>
<dbReference type="Gene3D" id="3.40.50.720">
    <property type="entry name" value="NAD(P)-binding Rossmann-like Domain"/>
    <property type="match status" value="1"/>
</dbReference>
<dbReference type="PRINTS" id="PR00080">
    <property type="entry name" value="SDRFAMILY"/>
</dbReference>
<proteinExistence type="inferred from homology"/>
<dbReference type="EMBL" id="JACONZ010000002">
    <property type="protein sequence ID" value="MBC5580952.1"/>
    <property type="molecule type" value="Genomic_DNA"/>
</dbReference>
<protein>
    <submittedName>
        <fullName evidence="4">SDR family NAD(P)-dependent oxidoreductase</fullName>
    </submittedName>
</protein>
<name>A0A923IEB4_9FIRM</name>
<sequence length="262" mass="28882">MRDQIAIVTGANGGLGKEFVKLLAAQPEITEIWTIARDREKLEQSALELGARVRIFSMDLTDRENVKHLAAELEKSGAAVKYLINNAGFAKFCSYDDISIEESLNMIDLNVGAVVALGLACIPHMERGSHLINIASQASFFPLPYQNIYSSTKAFVRNYTRALNVELKEKGIGATAVCPGWMKTGLFDRGLIGAKKGTRNFSGMVTPDLVAKKALRDAEKGKDISVYGSYVKFTHLLSKITPQRLMMKIWLGQQGIRLQKDA</sequence>
<dbReference type="SUPFAM" id="SSF51735">
    <property type="entry name" value="NAD(P)-binding Rossmann-fold domains"/>
    <property type="match status" value="1"/>
</dbReference>
<organism evidence="4 5">
    <name type="scientific">Anaerofilum hominis</name>
    <dbReference type="NCBI Taxonomy" id="2763016"/>
    <lineage>
        <taxon>Bacteria</taxon>
        <taxon>Bacillati</taxon>
        <taxon>Bacillota</taxon>
        <taxon>Clostridia</taxon>
        <taxon>Eubacteriales</taxon>
        <taxon>Oscillospiraceae</taxon>
        <taxon>Anaerofilum</taxon>
    </lineage>
</organism>
<dbReference type="Proteomes" id="UP000659630">
    <property type="component" value="Unassembled WGS sequence"/>
</dbReference>
<dbReference type="GO" id="GO:0016491">
    <property type="term" value="F:oxidoreductase activity"/>
    <property type="evidence" value="ECO:0007669"/>
    <property type="project" value="UniProtKB-KW"/>
</dbReference>
<evidence type="ECO:0000256" key="3">
    <source>
        <dbReference type="RuleBase" id="RU000363"/>
    </source>
</evidence>
<keyword evidence="2" id="KW-0560">Oxidoreductase</keyword>
<keyword evidence="5" id="KW-1185">Reference proteome</keyword>
<dbReference type="CDD" id="cd05233">
    <property type="entry name" value="SDR_c"/>
    <property type="match status" value="1"/>
</dbReference>
<dbReference type="PANTHER" id="PTHR42901">
    <property type="entry name" value="ALCOHOL DEHYDROGENASE"/>
    <property type="match status" value="1"/>
</dbReference>
<dbReference type="InterPro" id="IPR036291">
    <property type="entry name" value="NAD(P)-bd_dom_sf"/>
</dbReference>
<accession>A0A923IEB4</accession>
<dbReference type="InterPro" id="IPR002347">
    <property type="entry name" value="SDR_fam"/>
</dbReference>
<evidence type="ECO:0000313" key="5">
    <source>
        <dbReference type="Proteomes" id="UP000659630"/>
    </source>
</evidence>
<dbReference type="PRINTS" id="PR00081">
    <property type="entry name" value="GDHRDH"/>
</dbReference>
<dbReference type="Pfam" id="PF00106">
    <property type="entry name" value="adh_short"/>
    <property type="match status" value="1"/>
</dbReference>
<evidence type="ECO:0000256" key="2">
    <source>
        <dbReference type="ARBA" id="ARBA00023002"/>
    </source>
</evidence>